<feature type="domain" description="Semialdehyde dehydrogenase NAD-binding" evidence="6">
    <location>
        <begin position="4"/>
        <end position="136"/>
    </location>
</feature>
<organism evidence="7 8">
    <name type="scientific">Klugiella xanthotipulae</name>
    <dbReference type="NCBI Taxonomy" id="244735"/>
    <lineage>
        <taxon>Bacteria</taxon>
        <taxon>Bacillati</taxon>
        <taxon>Actinomycetota</taxon>
        <taxon>Actinomycetes</taxon>
        <taxon>Micrococcales</taxon>
        <taxon>Microbacteriaceae</taxon>
        <taxon>Klugiella</taxon>
    </lineage>
</organism>
<dbReference type="Gene3D" id="3.30.360.10">
    <property type="entry name" value="Dihydrodipicolinate Reductase, domain 2"/>
    <property type="match status" value="1"/>
</dbReference>
<dbReference type="InterPro" id="IPR050085">
    <property type="entry name" value="AGPR"/>
</dbReference>
<name>A0A543I428_9MICO</name>
<sequence length="348" mass="35764">MTFSVAVAGASGYAGGELLRLLSGHPEFVVTTVTAHSNTGQRLVDVQPHLRSLAHLVLQPTTAQVLAGHDIVFFALPHGASGEISAQLDSDVLAIDCGADHRLTSREDWDAFYGGDYAEAWTYGVPELPTRNGKQRNALVGARRIAAPGCNASTVALSMAPGIESDVIEAHDIVTVLAVGPSGAGKSPQVTLLASEILGSANPYAVGGTHRHIPEIKQALRAAGAGDDVSVSFTPVLVPMSRGILATSTARLQPGMTAADVRSAWELAYAHEPFVHVLPEGQFPRTADTLGANSCLLGLAVDEAAGRVIVVAALDNLTKGTAGAAIQSANIALGLPETTGLSVDGVAP</sequence>
<dbReference type="EMBL" id="VFPN01000001">
    <property type="protein sequence ID" value="TQM65301.1"/>
    <property type="molecule type" value="Genomic_DNA"/>
</dbReference>
<dbReference type="InterPro" id="IPR000534">
    <property type="entry name" value="Semialdehyde_DH_NAD-bd"/>
</dbReference>
<comment type="pathway">
    <text evidence="5">Amino-acid biosynthesis; L-arginine biosynthesis; N(2)-acetyl-L-ornithine from L-glutamate: step 3/4.</text>
</comment>
<dbReference type="HAMAP" id="MF_00150">
    <property type="entry name" value="ArgC_type1"/>
    <property type="match status" value="1"/>
</dbReference>
<dbReference type="InterPro" id="IPR000706">
    <property type="entry name" value="AGPR_type-1"/>
</dbReference>
<dbReference type="InterPro" id="IPR036291">
    <property type="entry name" value="NAD(P)-bd_dom_sf"/>
</dbReference>
<evidence type="ECO:0000256" key="5">
    <source>
        <dbReference type="HAMAP-Rule" id="MF_00150"/>
    </source>
</evidence>
<keyword evidence="8" id="KW-1185">Reference proteome</keyword>
<dbReference type="NCBIfam" id="TIGR01850">
    <property type="entry name" value="argC"/>
    <property type="match status" value="1"/>
</dbReference>
<dbReference type="SUPFAM" id="SSF51735">
    <property type="entry name" value="NAD(P)-binding Rossmann-fold domains"/>
    <property type="match status" value="1"/>
</dbReference>
<dbReference type="OrthoDB" id="9801289at2"/>
<evidence type="ECO:0000259" key="6">
    <source>
        <dbReference type="SMART" id="SM00859"/>
    </source>
</evidence>
<dbReference type="Proteomes" id="UP000318331">
    <property type="component" value="Unassembled WGS sequence"/>
</dbReference>
<dbReference type="GO" id="GO:0005737">
    <property type="term" value="C:cytoplasm"/>
    <property type="evidence" value="ECO:0007669"/>
    <property type="project" value="UniProtKB-SubCell"/>
</dbReference>
<dbReference type="PANTHER" id="PTHR32338:SF10">
    <property type="entry name" value="N-ACETYL-GAMMA-GLUTAMYL-PHOSPHATE REDUCTASE, CHLOROPLASTIC-RELATED"/>
    <property type="match status" value="1"/>
</dbReference>
<dbReference type="CDD" id="cd23934">
    <property type="entry name" value="AGPR_1_C"/>
    <property type="match status" value="1"/>
</dbReference>
<dbReference type="PANTHER" id="PTHR32338">
    <property type="entry name" value="N-ACETYL-GAMMA-GLUTAMYL-PHOSPHATE REDUCTASE, CHLOROPLASTIC-RELATED-RELATED"/>
    <property type="match status" value="1"/>
</dbReference>
<keyword evidence="1 5" id="KW-0055">Arginine biosynthesis</keyword>
<proteinExistence type="inferred from homology"/>
<gene>
    <name evidence="5" type="primary">argC</name>
    <name evidence="7" type="ORF">FB466_0095</name>
</gene>
<evidence type="ECO:0000256" key="1">
    <source>
        <dbReference type="ARBA" id="ARBA00022571"/>
    </source>
</evidence>
<keyword evidence="3 5" id="KW-0521">NADP</keyword>
<dbReference type="Pfam" id="PF22698">
    <property type="entry name" value="Semialdhyde_dhC_1"/>
    <property type="match status" value="1"/>
</dbReference>
<dbReference type="GO" id="GO:0051287">
    <property type="term" value="F:NAD binding"/>
    <property type="evidence" value="ECO:0007669"/>
    <property type="project" value="InterPro"/>
</dbReference>
<keyword evidence="5" id="KW-0963">Cytoplasm</keyword>
<dbReference type="SUPFAM" id="SSF55347">
    <property type="entry name" value="Glyceraldehyde-3-phosphate dehydrogenase-like, C-terminal domain"/>
    <property type="match status" value="1"/>
</dbReference>
<evidence type="ECO:0000256" key="2">
    <source>
        <dbReference type="ARBA" id="ARBA00022605"/>
    </source>
</evidence>
<dbReference type="GO" id="GO:0070401">
    <property type="term" value="F:NADP+ binding"/>
    <property type="evidence" value="ECO:0007669"/>
    <property type="project" value="InterPro"/>
</dbReference>
<comment type="caution">
    <text evidence="7">The sequence shown here is derived from an EMBL/GenBank/DDBJ whole genome shotgun (WGS) entry which is preliminary data.</text>
</comment>
<comment type="function">
    <text evidence="5">Catalyzes the NADPH-dependent reduction of N-acetyl-5-glutamyl phosphate to yield N-acetyl-L-glutamate 5-semialdehyde.</text>
</comment>
<evidence type="ECO:0000313" key="7">
    <source>
        <dbReference type="EMBL" id="TQM65301.1"/>
    </source>
</evidence>
<dbReference type="CDD" id="cd24148">
    <property type="entry name" value="AGPR_1_actinobacAGPR_like"/>
    <property type="match status" value="1"/>
</dbReference>
<dbReference type="InterPro" id="IPR058924">
    <property type="entry name" value="AGPR_dimerisation_dom"/>
</dbReference>
<dbReference type="GO" id="GO:0006526">
    <property type="term" value="P:L-arginine biosynthetic process"/>
    <property type="evidence" value="ECO:0007669"/>
    <property type="project" value="UniProtKB-UniRule"/>
</dbReference>
<comment type="catalytic activity">
    <reaction evidence="5">
        <text>N-acetyl-L-glutamate 5-semialdehyde + phosphate + NADP(+) = N-acetyl-L-glutamyl 5-phosphate + NADPH + H(+)</text>
        <dbReference type="Rhea" id="RHEA:21588"/>
        <dbReference type="ChEBI" id="CHEBI:15378"/>
        <dbReference type="ChEBI" id="CHEBI:29123"/>
        <dbReference type="ChEBI" id="CHEBI:43474"/>
        <dbReference type="ChEBI" id="CHEBI:57783"/>
        <dbReference type="ChEBI" id="CHEBI:57936"/>
        <dbReference type="ChEBI" id="CHEBI:58349"/>
        <dbReference type="EC" id="1.2.1.38"/>
    </reaction>
</comment>
<dbReference type="Pfam" id="PF01118">
    <property type="entry name" value="Semialdhyde_dh"/>
    <property type="match status" value="1"/>
</dbReference>
<evidence type="ECO:0000313" key="8">
    <source>
        <dbReference type="Proteomes" id="UP000318331"/>
    </source>
</evidence>
<dbReference type="AlphaFoldDB" id="A0A543I428"/>
<dbReference type="RefSeq" id="WP_141914987.1">
    <property type="nucleotide sequence ID" value="NZ_BAAAYS010000013.1"/>
</dbReference>
<protein>
    <recommendedName>
        <fullName evidence="5">N-acetyl-gamma-glutamyl-phosphate reductase</fullName>
        <shortName evidence="5">AGPR</shortName>
        <ecNumber evidence="5">1.2.1.38</ecNumber>
    </recommendedName>
    <alternativeName>
        <fullName evidence="5">N-acetyl-glutamate semialdehyde dehydrogenase</fullName>
        <shortName evidence="5">NAGSA dehydrogenase</shortName>
    </alternativeName>
</protein>
<feature type="active site" evidence="5">
    <location>
        <position position="150"/>
    </location>
</feature>
<dbReference type="Gene3D" id="3.40.50.720">
    <property type="entry name" value="NAD(P)-binding Rossmann-like Domain"/>
    <property type="match status" value="1"/>
</dbReference>
<keyword evidence="2 5" id="KW-0028">Amino-acid biosynthesis</keyword>
<comment type="similarity">
    <text evidence="5">Belongs to the NAGSA dehydrogenase family. Type 1 subfamily.</text>
</comment>
<reference evidence="7 8" key="1">
    <citation type="submission" date="2019-06" db="EMBL/GenBank/DDBJ databases">
        <title>Sequencing the genomes of 1000 actinobacteria strains.</title>
        <authorList>
            <person name="Klenk H.-P."/>
        </authorList>
    </citation>
    <scope>NUCLEOTIDE SEQUENCE [LARGE SCALE GENOMIC DNA]</scope>
    <source>
        <strain evidence="7 8">DSM 18031</strain>
    </source>
</reference>
<dbReference type="EC" id="1.2.1.38" evidence="5"/>
<evidence type="ECO:0000256" key="3">
    <source>
        <dbReference type="ARBA" id="ARBA00022857"/>
    </source>
</evidence>
<accession>A0A543I428</accession>
<dbReference type="GO" id="GO:0003942">
    <property type="term" value="F:N-acetyl-gamma-glutamyl-phosphate reductase activity"/>
    <property type="evidence" value="ECO:0007669"/>
    <property type="project" value="UniProtKB-UniRule"/>
</dbReference>
<comment type="subcellular location">
    <subcellularLocation>
        <location evidence="5">Cytoplasm</location>
    </subcellularLocation>
</comment>
<dbReference type="UniPathway" id="UPA00068">
    <property type="reaction ID" value="UER00108"/>
</dbReference>
<dbReference type="SMART" id="SM00859">
    <property type="entry name" value="Semialdhyde_dh"/>
    <property type="match status" value="1"/>
</dbReference>
<keyword evidence="4 5" id="KW-0560">Oxidoreductase</keyword>
<evidence type="ECO:0000256" key="4">
    <source>
        <dbReference type="ARBA" id="ARBA00023002"/>
    </source>
</evidence>